<gene>
    <name evidence="1" type="ORF">CLV99_1037</name>
</gene>
<organism evidence="1 2">
    <name type="scientific">Sphingobacterium yanglingense</name>
    <dbReference type="NCBI Taxonomy" id="1437280"/>
    <lineage>
        <taxon>Bacteria</taxon>
        <taxon>Pseudomonadati</taxon>
        <taxon>Bacteroidota</taxon>
        <taxon>Sphingobacteriia</taxon>
        <taxon>Sphingobacteriales</taxon>
        <taxon>Sphingobacteriaceae</taxon>
        <taxon>Sphingobacterium</taxon>
    </lineage>
</organism>
<name>A0A4R6WLH3_9SPHI</name>
<dbReference type="AlphaFoldDB" id="A0A4R6WLH3"/>
<protein>
    <submittedName>
        <fullName evidence="1">Uncharacterized protein</fullName>
    </submittedName>
</protein>
<dbReference type="Proteomes" id="UP000295292">
    <property type="component" value="Unassembled WGS sequence"/>
</dbReference>
<proteinExistence type="predicted"/>
<dbReference type="RefSeq" id="WP_133583371.1">
    <property type="nucleotide sequence ID" value="NZ_SNYV01000011.1"/>
</dbReference>
<keyword evidence="2" id="KW-1185">Reference proteome</keyword>
<dbReference type="EMBL" id="SNYV01000011">
    <property type="protein sequence ID" value="TDQ79592.1"/>
    <property type="molecule type" value="Genomic_DNA"/>
</dbReference>
<evidence type="ECO:0000313" key="2">
    <source>
        <dbReference type="Proteomes" id="UP000295292"/>
    </source>
</evidence>
<sequence length="99" mass="10838">MAVETLTRTVESNSEQRVSKAVFKGFNLTFTEERQLGKLIKVEINGYKQTAEGMETVSLHYDTRNGGQPSISFSPLSAVDSELANAISAELEVIKAVTE</sequence>
<accession>A0A4R6WLH3</accession>
<comment type="caution">
    <text evidence="1">The sequence shown here is derived from an EMBL/GenBank/DDBJ whole genome shotgun (WGS) entry which is preliminary data.</text>
</comment>
<evidence type="ECO:0000313" key="1">
    <source>
        <dbReference type="EMBL" id="TDQ79592.1"/>
    </source>
</evidence>
<reference evidence="1 2" key="1">
    <citation type="submission" date="2019-03" db="EMBL/GenBank/DDBJ databases">
        <title>Genomic Encyclopedia of Archaeal and Bacterial Type Strains, Phase II (KMG-II): from individual species to whole genera.</title>
        <authorList>
            <person name="Goeker M."/>
        </authorList>
    </citation>
    <scope>NUCLEOTIDE SEQUENCE [LARGE SCALE GENOMIC DNA]</scope>
    <source>
        <strain evidence="1 2">DSM 28353</strain>
    </source>
</reference>